<accession>A0A345XZS8</accession>
<evidence type="ECO:0000256" key="2">
    <source>
        <dbReference type="SAM" id="Phobius"/>
    </source>
</evidence>
<gene>
    <name evidence="3" type="ORF">DVA86_07030</name>
</gene>
<dbReference type="EMBL" id="CP031320">
    <property type="protein sequence ID" value="AXK37144.1"/>
    <property type="molecule type" value="Genomic_DNA"/>
</dbReference>
<dbReference type="InterPro" id="IPR039708">
    <property type="entry name" value="MT1774/Rv1733c-like"/>
</dbReference>
<keyword evidence="4" id="KW-1185">Reference proteome</keyword>
<sequence>MPEPPPESAPAPSAAVPPGPVRLWRWRRNPLRRPSDLLQAWLGLALTAAVLAAVPLTAVLTYGAVHRVLHDDATQEARAKHRTTAEVLDDVPQHPEPDSQEAAHTRYPARVRFTAPDASTRTGSADVRPGLPAGSTVRVWTDDRGDLTGAPPSAEEIRNRALGWSLAASAVVAVAGAAAYGIAGRVLDRHRMAAWEHDWSETATRWTASS</sequence>
<evidence type="ECO:0000313" key="3">
    <source>
        <dbReference type="EMBL" id="AXK37144.1"/>
    </source>
</evidence>
<feature type="transmembrane region" description="Helical" evidence="2">
    <location>
        <begin position="37"/>
        <end position="62"/>
    </location>
</feature>
<organism evidence="3 4">
    <name type="scientific">Streptomyces armeniacus</name>
    <dbReference type="NCBI Taxonomy" id="83291"/>
    <lineage>
        <taxon>Bacteria</taxon>
        <taxon>Bacillati</taxon>
        <taxon>Actinomycetota</taxon>
        <taxon>Actinomycetes</taxon>
        <taxon>Kitasatosporales</taxon>
        <taxon>Streptomycetaceae</taxon>
        <taxon>Streptomyces</taxon>
    </lineage>
</organism>
<dbReference type="Proteomes" id="UP000254425">
    <property type="component" value="Chromosome"/>
</dbReference>
<evidence type="ECO:0000313" key="4">
    <source>
        <dbReference type="Proteomes" id="UP000254425"/>
    </source>
</evidence>
<feature type="compositionally biased region" description="Basic and acidic residues" evidence="1">
    <location>
        <begin position="91"/>
        <end position="104"/>
    </location>
</feature>
<evidence type="ECO:0008006" key="5">
    <source>
        <dbReference type="Google" id="ProtNLM"/>
    </source>
</evidence>
<feature type="transmembrane region" description="Helical" evidence="2">
    <location>
        <begin position="161"/>
        <end position="183"/>
    </location>
</feature>
<keyword evidence="2" id="KW-1133">Transmembrane helix</keyword>
<evidence type="ECO:0000256" key="1">
    <source>
        <dbReference type="SAM" id="MobiDB-lite"/>
    </source>
</evidence>
<dbReference type="PANTHER" id="PTHR42305:SF1">
    <property type="entry name" value="MEMBRANE PROTEIN RV1733C-RELATED"/>
    <property type="match status" value="1"/>
</dbReference>
<keyword evidence="2" id="KW-0812">Transmembrane</keyword>
<dbReference type="AlphaFoldDB" id="A0A345XZS8"/>
<reference evidence="3 4" key="1">
    <citation type="submission" date="2018-07" db="EMBL/GenBank/DDBJ databases">
        <title>Draft genome of the type strain Streptomyces armeniacus ATCC 15676.</title>
        <authorList>
            <person name="Labana P."/>
            <person name="Gosse J.T."/>
            <person name="Boddy C.N."/>
        </authorList>
    </citation>
    <scope>NUCLEOTIDE SEQUENCE [LARGE SCALE GENOMIC DNA]</scope>
    <source>
        <strain evidence="3 4">ATCC 15676</strain>
    </source>
</reference>
<proteinExistence type="predicted"/>
<dbReference type="PANTHER" id="PTHR42305">
    <property type="entry name" value="MEMBRANE PROTEIN RV1733C-RELATED"/>
    <property type="match status" value="1"/>
</dbReference>
<name>A0A345XZS8_9ACTN</name>
<protein>
    <recommendedName>
        <fullName evidence="5">Proline rich protein membrane protein</fullName>
    </recommendedName>
</protein>
<dbReference type="KEGG" id="sarm:DVA86_07030"/>
<keyword evidence="2" id="KW-0472">Membrane</keyword>
<feature type="region of interest" description="Disordered" evidence="1">
    <location>
        <begin position="83"/>
        <end position="111"/>
    </location>
</feature>